<evidence type="ECO:0000256" key="6">
    <source>
        <dbReference type="ARBA" id="ARBA00022771"/>
    </source>
</evidence>
<sequence>MDPLSVPVSPTAPAPDVPERPSTAERPTTGSVTVIELNDAEYCTRVLQLPLGKSEAEADEELLARASAVGITATLPSLASQCPPASSWSDSSFGTPQDRLFSNISNKTNGTGVSTQSSAVCPPSPLFDSEGGERRSSTSSLTFAHYERYISTIDSGSNDDKPAKDPLPIYNFSPRRVFIPSPKSMASAGSKKSSFQAIKERLFGRRKKKKKVIQILPPPLPPPVVEVRIVCTTCRDSFEEKSSALHKLKCGHIHCVDCVKTMIKQAVEDETLMPPSCCSSPLTPSLIRAILNQDDQDTFLLAVVKLNTPADEQLFCPDPDCGHFIPPQDGYDVRHPFDLACVKCNGRMCGICKDIGHGLGEHCPLDWELTLLKKKQQQQNDKEIWRRCYQCRNLVSTSETSQITTCLCKAQFCSVCTGIWDPITGCPNLCSFEDELQRRRIAATLSSINELKLRSNPSVQQLGQEQQQELHRFMKYKFKTKDALQTRHLMQEATLEEKYELQEEAIQARHKKTLNSMEVRHLKAEMELQDRLNKYEDTIGYRIKHMEGYCNGLGRNPSSQAAARTVTEKDLRELGHHYHIRDTMEQIWAGKINVMRERQDRQQEDCRVTQENELETFMDKRQEVLDKMEAEFLREETHFNEVFAARQRHIQARWVLVIEVLCREFEQQSPKQACRRVSIPKWPEDRVFRTRNSEKQQ</sequence>
<dbReference type="GO" id="GO:0061630">
    <property type="term" value="F:ubiquitin protein ligase activity"/>
    <property type="evidence" value="ECO:0007669"/>
    <property type="project" value="UniProtKB-EC"/>
</dbReference>
<dbReference type="EC" id="2.3.2.31" evidence="2"/>
<dbReference type="PROSITE" id="PS51873">
    <property type="entry name" value="TRIAD"/>
    <property type="match status" value="1"/>
</dbReference>
<dbReference type="GO" id="GO:0016567">
    <property type="term" value="P:protein ubiquitination"/>
    <property type="evidence" value="ECO:0007669"/>
    <property type="project" value="InterPro"/>
</dbReference>
<feature type="region of interest" description="Disordered" evidence="9">
    <location>
        <begin position="1"/>
        <end position="30"/>
    </location>
</feature>
<evidence type="ECO:0000256" key="4">
    <source>
        <dbReference type="ARBA" id="ARBA00022723"/>
    </source>
</evidence>
<keyword evidence="8" id="KW-0862">Zinc</keyword>
<dbReference type="InterPro" id="IPR044066">
    <property type="entry name" value="TRIAD_supradom"/>
</dbReference>
<evidence type="ECO:0000256" key="3">
    <source>
        <dbReference type="ARBA" id="ARBA00022679"/>
    </source>
</evidence>
<evidence type="ECO:0000313" key="12">
    <source>
        <dbReference type="Proteomes" id="UP000054821"/>
    </source>
</evidence>
<dbReference type="Pfam" id="PF01485">
    <property type="entry name" value="IBR"/>
    <property type="match status" value="1"/>
</dbReference>
<evidence type="ECO:0000256" key="8">
    <source>
        <dbReference type="ARBA" id="ARBA00022833"/>
    </source>
</evidence>
<accession>A0A2P4ZAY7</accession>
<name>A0A2P4ZAY7_9HYPO</name>
<organism evidence="11 12">
    <name type="scientific">Trichoderma gamsii</name>
    <dbReference type="NCBI Taxonomy" id="398673"/>
    <lineage>
        <taxon>Eukaryota</taxon>
        <taxon>Fungi</taxon>
        <taxon>Dikarya</taxon>
        <taxon>Ascomycota</taxon>
        <taxon>Pezizomycotina</taxon>
        <taxon>Sordariomycetes</taxon>
        <taxon>Hypocreomycetidae</taxon>
        <taxon>Hypocreales</taxon>
        <taxon>Hypocreaceae</taxon>
        <taxon>Trichoderma</taxon>
    </lineage>
</organism>
<dbReference type="Gene3D" id="3.30.40.10">
    <property type="entry name" value="Zinc/RING finger domain, C3HC4 (zinc finger)"/>
    <property type="match status" value="1"/>
</dbReference>
<evidence type="ECO:0000256" key="9">
    <source>
        <dbReference type="SAM" id="MobiDB-lite"/>
    </source>
</evidence>
<dbReference type="InterPro" id="IPR013083">
    <property type="entry name" value="Znf_RING/FYVE/PHD"/>
</dbReference>
<proteinExistence type="predicted"/>
<evidence type="ECO:0000256" key="1">
    <source>
        <dbReference type="ARBA" id="ARBA00001798"/>
    </source>
</evidence>
<keyword evidence="6" id="KW-0863">Zinc-finger</keyword>
<keyword evidence="12" id="KW-1185">Reference proteome</keyword>
<reference evidence="11 12" key="1">
    <citation type="journal article" date="2016" name="Genome Announc.">
        <title>Draft Whole-Genome Sequence of Trichoderma gamsii T6085, a Promising Biocontrol Agent of Fusarium Head Blight on Wheat.</title>
        <authorList>
            <person name="Baroncelli R."/>
            <person name="Zapparata A."/>
            <person name="Piaggeschi G."/>
            <person name="Sarrocco S."/>
            <person name="Vannacci G."/>
        </authorList>
    </citation>
    <scope>NUCLEOTIDE SEQUENCE [LARGE SCALE GENOMIC DNA]</scope>
    <source>
        <strain evidence="11 12">T6085</strain>
    </source>
</reference>
<dbReference type="AlphaFoldDB" id="A0A2P4ZAY7"/>
<dbReference type="Proteomes" id="UP000054821">
    <property type="component" value="Unassembled WGS sequence"/>
</dbReference>
<keyword evidence="5" id="KW-0677">Repeat</keyword>
<evidence type="ECO:0000256" key="2">
    <source>
        <dbReference type="ARBA" id="ARBA00012251"/>
    </source>
</evidence>
<feature type="domain" description="RING-type" evidence="10">
    <location>
        <begin position="227"/>
        <end position="434"/>
    </location>
</feature>
<dbReference type="PANTHER" id="PTHR11685">
    <property type="entry name" value="RBR FAMILY RING FINGER AND IBR DOMAIN-CONTAINING"/>
    <property type="match status" value="1"/>
</dbReference>
<gene>
    <name evidence="11" type="ORF">TGAM01_v209618</name>
</gene>
<dbReference type="SUPFAM" id="SSF57850">
    <property type="entry name" value="RING/U-box"/>
    <property type="match status" value="2"/>
</dbReference>
<dbReference type="CDD" id="cd20335">
    <property type="entry name" value="BRcat_RBR"/>
    <property type="match status" value="1"/>
</dbReference>
<dbReference type="InterPro" id="IPR002867">
    <property type="entry name" value="IBR_dom"/>
</dbReference>
<dbReference type="GeneID" id="29988177"/>
<keyword evidence="3" id="KW-0808">Transferase</keyword>
<dbReference type="RefSeq" id="XP_024404640.1">
    <property type="nucleotide sequence ID" value="XM_024550598.1"/>
</dbReference>
<comment type="catalytic activity">
    <reaction evidence="1">
        <text>[E2 ubiquitin-conjugating enzyme]-S-ubiquitinyl-L-cysteine + [acceptor protein]-L-lysine = [E2 ubiquitin-conjugating enzyme]-L-cysteine + [acceptor protein]-N(6)-ubiquitinyl-L-lysine.</text>
        <dbReference type="EC" id="2.3.2.31"/>
    </reaction>
</comment>
<comment type="caution">
    <text evidence="11">The sequence shown here is derived from an EMBL/GenBank/DDBJ whole genome shotgun (WGS) entry which is preliminary data.</text>
</comment>
<keyword evidence="4" id="KW-0479">Metal-binding</keyword>
<dbReference type="GO" id="GO:0008270">
    <property type="term" value="F:zinc ion binding"/>
    <property type="evidence" value="ECO:0007669"/>
    <property type="project" value="UniProtKB-KW"/>
</dbReference>
<feature type="region of interest" description="Disordered" evidence="9">
    <location>
        <begin position="111"/>
        <end position="139"/>
    </location>
</feature>
<dbReference type="InterPro" id="IPR031127">
    <property type="entry name" value="E3_UB_ligase_RBR"/>
</dbReference>
<evidence type="ECO:0000256" key="7">
    <source>
        <dbReference type="ARBA" id="ARBA00022786"/>
    </source>
</evidence>
<protein>
    <recommendedName>
        <fullName evidence="2">RBR-type E3 ubiquitin transferase</fullName>
        <ecNumber evidence="2">2.3.2.31</ecNumber>
    </recommendedName>
</protein>
<keyword evidence="7" id="KW-0833">Ubl conjugation pathway</keyword>
<evidence type="ECO:0000256" key="5">
    <source>
        <dbReference type="ARBA" id="ARBA00022737"/>
    </source>
</evidence>
<dbReference type="STRING" id="398673.A0A2P4ZAY7"/>
<evidence type="ECO:0000259" key="10">
    <source>
        <dbReference type="PROSITE" id="PS51873"/>
    </source>
</evidence>
<dbReference type="EMBL" id="JPDN02000049">
    <property type="protein sequence ID" value="PON21455.1"/>
    <property type="molecule type" value="Genomic_DNA"/>
</dbReference>
<evidence type="ECO:0000313" key="11">
    <source>
        <dbReference type="EMBL" id="PON21455.1"/>
    </source>
</evidence>